<dbReference type="GO" id="GO:0004476">
    <property type="term" value="F:mannose-6-phosphate isomerase activity"/>
    <property type="evidence" value="ECO:0007669"/>
    <property type="project" value="UniProtKB-EC"/>
</dbReference>
<dbReference type="PRINTS" id="PR00714">
    <property type="entry name" value="MAN6PISMRASE"/>
</dbReference>
<comment type="cofactor">
    <cofactor evidence="8">
        <name>Zn(2+)</name>
        <dbReference type="ChEBI" id="CHEBI:29105"/>
    </cofactor>
    <text evidence="8">Binds 1 zinc ion per subunit.</text>
</comment>
<accession>A0A931GVI9</accession>
<feature type="binding site" evidence="8">
    <location>
        <position position="101"/>
    </location>
    <ligand>
        <name>Zn(2+)</name>
        <dbReference type="ChEBI" id="CHEBI:29105"/>
    </ligand>
</feature>
<protein>
    <recommendedName>
        <fullName evidence="3">mannose-6-phosphate isomerase</fullName>
        <ecNumber evidence="3">5.3.1.8</ecNumber>
    </recommendedName>
</protein>
<dbReference type="InterPro" id="IPR011051">
    <property type="entry name" value="RmlC_Cupin_sf"/>
</dbReference>
<dbReference type="SUPFAM" id="SSF51182">
    <property type="entry name" value="RmlC-like cupins"/>
    <property type="match status" value="1"/>
</dbReference>
<dbReference type="GO" id="GO:0005975">
    <property type="term" value="P:carbohydrate metabolic process"/>
    <property type="evidence" value="ECO:0007669"/>
    <property type="project" value="InterPro"/>
</dbReference>
<sequence>MFRDKIFKLKGRIQHYAWGGYEYIPTWLGIDNSEHKPYAEYWMGAHPSAPSVVCTPNGELSLNQLVQDHHEEFIGSHVHRAFGELPYLFKILDVKDMLSIQVHPTKEAAKAGFEAEEAAGVKLDSSFRNYKDRNHKPEVMVALSEFWLLHGFQTPDKLQQVLKNVPEFQPLINIFGEGDFKALSEHCMYMEQQDVNAMLTPLIQRTIEQKQKGDLTKAEPGWWVAKLYGEKPVEEWGNVDRGVFSIYFFNIVHTNAGEAVFQGAGVPHAYLEGQNVELMANSDNVLRGGLTPKHVDVPELLKHTVFEGIVPNVMKGEKKENGEIIYPCPVADFGISKIALEQNETHRSTAGSLEIIVVIEGEMDIQGTSKSLHVAKGETVAILTNESYTISTPAGVTAYKAFVP</sequence>
<evidence type="ECO:0000259" key="9">
    <source>
        <dbReference type="Pfam" id="PF20511"/>
    </source>
</evidence>
<keyword evidence="6 10" id="KW-0413">Isomerase</keyword>
<feature type="domain" description="Phosphomannose isomerase type I catalytic" evidence="9">
    <location>
        <begin position="6"/>
        <end position="153"/>
    </location>
</feature>
<feature type="binding site" evidence="8">
    <location>
        <position position="268"/>
    </location>
    <ligand>
        <name>Zn(2+)</name>
        <dbReference type="ChEBI" id="CHEBI:29105"/>
    </ligand>
</feature>
<keyword evidence="11" id="KW-1185">Reference proteome</keyword>
<evidence type="ECO:0000256" key="3">
    <source>
        <dbReference type="ARBA" id="ARBA00011956"/>
    </source>
</evidence>
<dbReference type="Proteomes" id="UP000628448">
    <property type="component" value="Unassembled WGS sequence"/>
</dbReference>
<comment type="similarity">
    <text evidence="2">Belongs to the mannose-6-phosphate isomerase type 1 family.</text>
</comment>
<dbReference type="PANTHER" id="PTHR10309:SF0">
    <property type="entry name" value="MANNOSE-6-PHOSPHATE ISOMERASE"/>
    <property type="match status" value="1"/>
</dbReference>
<dbReference type="InterPro" id="IPR018050">
    <property type="entry name" value="Pmannose_isomerase-type1_CS"/>
</dbReference>
<gene>
    <name evidence="10" type="primary">manA</name>
    <name evidence="10" type="ORF">I5907_02680</name>
</gene>
<evidence type="ECO:0000256" key="8">
    <source>
        <dbReference type="PIRSR" id="PIRSR001480-2"/>
    </source>
</evidence>
<comment type="catalytic activity">
    <reaction evidence="1">
        <text>D-mannose 6-phosphate = D-fructose 6-phosphate</text>
        <dbReference type="Rhea" id="RHEA:12356"/>
        <dbReference type="ChEBI" id="CHEBI:58735"/>
        <dbReference type="ChEBI" id="CHEBI:61527"/>
        <dbReference type="EC" id="5.3.1.8"/>
    </reaction>
</comment>
<evidence type="ECO:0000256" key="5">
    <source>
        <dbReference type="ARBA" id="ARBA00022833"/>
    </source>
</evidence>
<evidence type="ECO:0000256" key="2">
    <source>
        <dbReference type="ARBA" id="ARBA00010772"/>
    </source>
</evidence>
<evidence type="ECO:0000256" key="7">
    <source>
        <dbReference type="PIRSR" id="PIRSR001480-1"/>
    </source>
</evidence>
<dbReference type="InterPro" id="IPR001250">
    <property type="entry name" value="Man6P_Isoase-1"/>
</dbReference>
<dbReference type="RefSeq" id="WP_196989187.1">
    <property type="nucleotide sequence ID" value="NZ_JADWYR010000001.1"/>
</dbReference>
<dbReference type="PIRSF" id="PIRSF001480">
    <property type="entry name" value="Mannose-6-phosphate_isomerase"/>
    <property type="match status" value="1"/>
</dbReference>
<feature type="binding site" evidence="8">
    <location>
        <position position="138"/>
    </location>
    <ligand>
        <name>Zn(2+)</name>
        <dbReference type="ChEBI" id="CHEBI:29105"/>
    </ligand>
</feature>
<dbReference type="GO" id="GO:0008270">
    <property type="term" value="F:zinc ion binding"/>
    <property type="evidence" value="ECO:0007669"/>
    <property type="project" value="InterPro"/>
</dbReference>
<dbReference type="PROSITE" id="PS00965">
    <property type="entry name" value="PMI_I_1"/>
    <property type="match status" value="1"/>
</dbReference>
<evidence type="ECO:0000313" key="11">
    <source>
        <dbReference type="Proteomes" id="UP000628448"/>
    </source>
</evidence>
<keyword evidence="5 8" id="KW-0862">Zinc</keyword>
<dbReference type="GO" id="GO:0009298">
    <property type="term" value="P:GDP-mannose biosynthetic process"/>
    <property type="evidence" value="ECO:0007669"/>
    <property type="project" value="InterPro"/>
</dbReference>
<evidence type="ECO:0000256" key="1">
    <source>
        <dbReference type="ARBA" id="ARBA00000757"/>
    </source>
</evidence>
<dbReference type="Pfam" id="PF20511">
    <property type="entry name" value="PMI_typeI_cat"/>
    <property type="match status" value="1"/>
</dbReference>
<comment type="caution">
    <text evidence="10">The sequence shown here is derived from an EMBL/GenBank/DDBJ whole genome shotgun (WGS) entry which is preliminary data.</text>
</comment>
<dbReference type="CDD" id="cd07011">
    <property type="entry name" value="cupin_PMI_type_I_N"/>
    <property type="match status" value="1"/>
</dbReference>
<evidence type="ECO:0000313" key="10">
    <source>
        <dbReference type="EMBL" id="MBG9375118.1"/>
    </source>
</evidence>
<dbReference type="EMBL" id="JADWYR010000001">
    <property type="protein sequence ID" value="MBG9375118.1"/>
    <property type="molecule type" value="Genomic_DNA"/>
</dbReference>
<dbReference type="InterPro" id="IPR014710">
    <property type="entry name" value="RmlC-like_jellyroll"/>
</dbReference>
<dbReference type="Gene3D" id="1.10.441.10">
    <property type="entry name" value="Phosphomannose Isomerase, domain 2"/>
    <property type="match status" value="1"/>
</dbReference>
<evidence type="ECO:0000256" key="4">
    <source>
        <dbReference type="ARBA" id="ARBA00022723"/>
    </source>
</evidence>
<dbReference type="GO" id="GO:0005829">
    <property type="term" value="C:cytosol"/>
    <property type="evidence" value="ECO:0007669"/>
    <property type="project" value="TreeGrafter"/>
</dbReference>
<evidence type="ECO:0000256" key="6">
    <source>
        <dbReference type="ARBA" id="ARBA00023235"/>
    </source>
</evidence>
<proteinExistence type="inferred from homology"/>
<dbReference type="InterPro" id="IPR046457">
    <property type="entry name" value="PMI_typeI_cat"/>
</dbReference>
<dbReference type="InterPro" id="IPR016305">
    <property type="entry name" value="Mannose-6-P_Isomerase"/>
</dbReference>
<feature type="active site" evidence="7">
    <location>
        <position position="287"/>
    </location>
</feature>
<dbReference type="PANTHER" id="PTHR10309">
    <property type="entry name" value="MANNOSE-6-PHOSPHATE ISOMERASE"/>
    <property type="match status" value="1"/>
</dbReference>
<dbReference type="EC" id="5.3.1.8" evidence="3"/>
<dbReference type="NCBIfam" id="TIGR00218">
    <property type="entry name" value="manA"/>
    <property type="match status" value="1"/>
</dbReference>
<dbReference type="AlphaFoldDB" id="A0A931GVI9"/>
<feature type="binding site" evidence="8">
    <location>
        <position position="103"/>
    </location>
    <ligand>
        <name>Zn(2+)</name>
        <dbReference type="ChEBI" id="CHEBI:29105"/>
    </ligand>
</feature>
<name>A0A931GVI9_9BACT</name>
<keyword evidence="4 8" id="KW-0479">Metal-binding</keyword>
<reference evidence="10" key="1">
    <citation type="submission" date="2020-11" db="EMBL/GenBank/DDBJ databases">
        <title>Bacterial whole genome sequence for Panacibacter sp. DH6.</title>
        <authorList>
            <person name="Le V."/>
            <person name="Ko S."/>
            <person name="Ahn C.-Y."/>
            <person name="Oh H.-M."/>
        </authorList>
    </citation>
    <scope>NUCLEOTIDE SEQUENCE</scope>
    <source>
        <strain evidence="10">DH6</strain>
    </source>
</reference>
<organism evidence="10 11">
    <name type="scientific">Panacibacter microcysteis</name>
    <dbReference type="NCBI Taxonomy" id="2793269"/>
    <lineage>
        <taxon>Bacteria</taxon>
        <taxon>Pseudomonadati</taxon>
        <taxon>Bacteroidota</taxon>
        <taxon>Chitinophagia</taxon>
        <taxon>Chitinophagales</taxon>
        <taxon>Chitinophagaceae</taxon>
        <taxon>Panacibacter</taxon>
    </lineage>
</organism>
<dbReference type="Gene3D" id="2.60.120.10">
    <property type="entry name" value="Jelly Rolls"/>
    <property type="match status" value="2"/>
</dbReference>